<reference evidence="3" key="1">
    <citation type="submission" date="2021-01" db="EMBL/GenBank/DDBJ databases">
        <title>Adiantum capillus-veneris genome.</title>
        <authorList>
            <person name="Fang Y."/>
            <person name="Liao Q."/>
        </authorList>
    </citation>
    <scope>NUCLEOTIDE SEQUENCE</scope>
    <source>
        <strain evidence="3">H3</strain>
        <tissue evidence="3">Leaf</tissue>
    </source>
</reference>
<keyword evidence="2" id="KW-0812">Transmembrane</keyword>
<accession>A0A9D4ZBC7</accession>
<organism evidence="3 4">
    <name type="scientific">Adiantum capillus-veneris</name>
    <name type="common">Maidenhair fern</name>
    <dbReference type="NCBI Taxonomy" id="13818"/>
    <lineage>
        <taxon>Eukaryota</taxon>
        <taxon>Viridiplantae</taxon>
        <taxon>Streptophyta</taxon>
        <taxon>Embryophyta</taxon>
        <taxon>Tracheophyta</taxon>
        <taxon>Polypodiopsida</taxon>
        <taxon>Polypodiidae</taxon>
        <taxon>Polypodiales</taxon>
        <taxon>Pteridineae</taxon>
        <taxon>Pteridaceae</taxon>
        <taxon>Vittarioideae</taxon>
        <taxon>Adiantum</taxon>
    </lineage>
</organism>
<proteinExistence type="predicted"/>
<dbReference type="PANTHER" id="PTHR33115">
    <property type="entry name" value="ARM REPEAT SUPERFAMILY PROTEIN"/>
    <property type="match status" value="1"/>
</dbReference>
<keyword evidence="2" id="KW-1133">Transmembrane helix</keyword>
<keyword evidence="4" id="KW-1185">Reference proteome</keyword>
<evidence type="ECO:0000256" key="2">
    <source>
        <dbReference type="SAM" id="Phobius"/>
    </source>
</evidence>
<evidence type="ECO:0000313" key="4">
    <source>
        <dbReference type="Proteomes" id="UP000886520"/>
    </source>
</evidence>
<feature type="transmembrane region" description="Helical" evidence="2">
    <location>
        <begin position="144"/>
        <end position="166"/>
    </location>
</feature>
<comment type="caution">
    <text evidence="3">The sequence shown here is derived from an EMBL/GenBank/DDBJ whole genome shotgun (WGS) entry which is preliminary data.</text>
</comment>
<sequence length="603" mass="66846">MAAPATISQLQHQANNRGHEVQQQQQQQQNEAPSFDDRASRAKMNALLVAGLQLLSRFMGYCALTWATVVLLGGFAPALRLLDFYLISSLLLAEGMRLFIVQTFSKLLSRAFFRERPLPEDFEFDDRQASHTLRLDLLGQSLSFILAAASLVSTCVRLVLASQYGYPLSETTPDPTQGPSLNLPPALLIFYIIVLCNSIFAVLSSVLRPILRLCYDGSTGLSTLATLSAACFSQRRDLQEDSLISFQDEVYRIAVDMGLPEADRVDILDFAFTKLAGDYKRNIRPPLIKKLNKDMIRHLYKGKHGIAMACDYLKGAGDMWKQIAAANLPGLWVEESRIESQVALFWALRERMFGAGKDAESALNSVEALGRAWAGLPFLNKQYPFLLKDPATNSTVVDTLVELLLEPIRPTLLFQVRAFEACCRHPHVRHHLYGAATRCAALQRLILPRLMTGTVRLEIGEGLSRLEKLCCKLQAIVAGGAGDTWQATNIYAGNALVALLCDGGKEELGLDIKFNFATTVNSRIRPAEAANRGGRSPPYFWAADVEVVERLRFRLGLDPYGDQWAQTRIIDTDGNVISRPATGLKPAIYKKQAIQKICESAKK</sequence>
<name>A0A9D4ZBC7_ADICA</name>
<protein>
    <submittedName>
        <fullName evidence="3">Uncharacterized protein</fullName>
    </submittedName>
</protein>
<evidence type="ECO:0000313" key="3">
    <source>
        <dbReference type="EMBL" id="KAI5067642.1"/>
    </source>
</evidence>
<keyword evidence="2" id="KW-0472">Membrane</keyword>
<feature type="region of interest" description="Disordered" evidence="1">
    <location>
        <begin position="13"/>
        <end position="36"/>
    </location>
</feature>
<dbReference type="Proteomes" id="UP000886520">
    <property type="component" value="Chromosome 17"/>
</dbReference>
<dbReference type="EMBL" id="JABFUD020000017">
    <property type="protein sequence ID" value="KAI5067642.1"/>
    <property type="molecule type" value="Genomic_DNA"/>
</dbReference>
<dbReference type="AlphaFoldDB" id="A0A9D4ZBC7"/>
<dbReference type="PANTHER" id="PTHR33115:SF37">
    <property type="entry name" value="OS01G0618300 PROTEIN"/>
    <property type="match status" value="1"/>
</dbReference>
<gene>
    <name evidence="3" type="ORF">GOP47_0018170</name>
</gene>
<feature type="transmembrane region" description="Helical" evidence="2">
    <location>
        <begin position="58"/>
        <end position="78"/>
    </location>
</feature>
<dbReference type="OrthoDB" id="688512at2759"/>
<evidence type="ECO:0000256" key="1">
    <source>
        <dbReference type="SAM" id="MobiDB-lite"/>
    </source>
</evidence>
<feature type="transmembrane region" description="Helical" evidence="2">
    <location>
        <begin position="186"/>
        <end position="207"/>
    </location>
</feature>